<organism evidence="1 2">
    <name type="scientific">Gnomoniopsis smithogilvyi</name>
    <dbReference type="NCBI Taxonomy" id="1191159"/>
    <lineage>
        <taxon>Eukaryota</taxon>
        <taxon>Fungi</taxon>
        <taxon>Dikarya</taxon>
        <taxon>Ascomycota</taxon>
        <taxon>Pezizomycotina</taxon>
        <taxon>Sordariomycetes</taxon>
        <taxon>Sordariomycetidae</taxon>
        <taxon>Diaporthales</taxon>
        <taxon>Gnomoniaceae</taxon>
        <taxon>Gnomoniopsis</taxon>
    </lineage>
</organism>
<evidence type="ECO:0000313" key="1">
    <source>
        <dbReference type="EMBL" id="KAJ4392206.1"/>
    </source>
</evidence>
<accession>A0A9W8YV77</accession>
<proteinExistence type="predicted"/>
<sequence length="126" mass="13771">MVRQDDVEAAMVLTRCAGTLLLLTLLSLSLCLGPTGLRILSSKVVQSFAAKWPGVVLLYSVKYPFGEQVVAMKVLMKSKAKAPHCARAVSISRRMSNRALSGQHKTAQQAWPALYLVCVPRNKNCL</sequence>
<evidence type="ECO:0000313" key="2">
    <source>
        <dbReference type="Proteomes" id="UP001140453"/>
    </source>
</evidence>
<dbReference type="EMBL" id="JAPEVB010000003">
    <property type="protein sequence ID" value="KAJ4392206.1"/>
    <property type="molecule type" value="Genomic_DNA"/>
</dbReference>
<reference evidence="1" key="1">
    <citation type="submission" date="2022-10" db="EMBL/GenBank/DDBJ databases">
        <title>Tapping the CABI collections for fungal endophytes: first genome assemblies for Collariella, Neodidymelliopsis, Ascochyta clinopodiicola, Didymella pomorum, Didymosphaeria variabile, Neocosmospora piperis and Neocucurbitaria cava.</title>
        <authorList>
            <person name="Hill R."/>
        </authorList>
    </citation>
    <scope>NUCLEOTIDE SEQUENCE</scope>
    <source>
        <strain evidence="1">IMI 355082</strain>
    </source>
</reference>
<comment type="caution">
    <text evidence="1">The sequence shown here is derived from an EMBL/GenBank/DDBJ whole genome shotgun (WGS) entry which is preliminary data.</text>
</comment>
<dbReference type="Proteomes" id="UP001140453">
    <property type="component" value="Unassembled WGS sequence"/>
</dbReference>
<name>A0A9W8YV77_9PEZI</name>
<dbReference type="AlphaFoldDB" id="A0A9W8YV77"/>
<keyword evidence="2" id="KW-1185">Reference proteome</keyword>
<gene>
    <name evidence="1" type="ORF">N0V93_005831</name>
</gene>
<protein>
    <submittedName>
        <fullName evidence="1">Uncharacterized protein</fullName>
    </submittedName>
</protein>